<evidence type="ECO:0000256" key="1">
    <source>
        <dbReference type="ARBA" id="ARBA00023027"/>
    </source>
</evidence>
<evidence type="ECO:0000313" key="4">
    <source>
        <dbReference type="EMBL" id="PWC06368.1"/>
    </source>
</evidence>
<dbReference type="Proteomes" id="UP000244962">
    <property type="component" value="Unassembled WGS sequence"/>
</dbReference>
<dbReference type="InterPro" id="IPR000683">
    <property type="entry name" value="Gfo/Idh/MocA-like_OxRdtase_N"/>
</dbReference>
<organism evidence="4 5">
    <name type="scientific">Mycetocola zhujimingii</name>
    <dbReference type="NCBI Taxonomy" id="2079792"/>
    <lineage>
        <taxon>Bacteria</taxon>
        <taxon>Bacillati</taxon>
        <taxon>Actinomycetota</taxon>
        <taxon>Actinomycetes</taxon>
        <taxon>Micrococcales</taxon>
        <taxon>Microbacteriaceae</taxon>
        <taxon>Mycetocola</taxon>
    </lineage>
</organism>
<accession>A0A2U1TBV0</accession>
<dbReference type="AlphaFoldDB" id="A0A2U1TBV0"/>
<dbReference type="EMBL" id="QEFB01000013">
    <property type="protein sequence ID" value="PWC06368.1"/>
    <property type="molecule type" value="Genomic_DNA"/>
</dbReference>
<comment type="caution">
    <text evidence="4">The sequence shown here is derived from an EMBL/GenBank/DDBJ whole genome shotgun (WGS) entry which is preliminary data.</text>
</comment>
<dbReference type="SUPFAM" id="SSF55347">
    <property type="entry name" value="Glyceraldehyde-3-phosphate dehydrogenase-like, C-terminal domain"/>
    <property type="match status" value="1"/>
</dbReference>
<keyword evidence="5" id="KW-1185">Reference proteome</keyword>
<dbReference type="PANTHER" id="PTHR43377:SF1">
    <property type="entry name" value="BILIVERDIN REDUCTASE A"/>
    <property type="match status" value="1"/>
</dbReference>
<dbReference type="Pfam" id="PF01408">
    <property type="entry name" value="GFO_IDH_MocA"/>
    <property type="match status" value="1"/>
</dbReference>
<dbReference type="GO" id="GO:0000166">
    <property type="term" value="F:nucleotide binding"/>
    <property type="evidence" value="ECO:0007669"/>
    <property type="project" value="InterPro"/>
</dbReference>
<gene>
    <name evidence="4" type="ORF">DF223_12250</name>
</gene>
<feature type="domain" description="Gfo/Idh/MocA-like oxidoreductase N-terminal" evidence="2">
    <location>
        <begin position="25"/>
        <end position="139"/>
    </location>
</feature>
<dbReference type="InterPro" id="IPR051450">
    <property type="entry name" value="Gfo/Idh/MocA_Oxidoreductases"/>
</dbReference>
<dbReference type="PANTHER" id="PTHR43377">
    <property type="entry name" value="BILIVERDIN REDUCTASE A"/>
    <property type="match status" value="1"/>
</dbReference>
<dbReference type="Pfam" id="PF22725">
    <property type="entry name" value="GFO_IDH_MocA_C3"/>
    <property type="match status" value="1"/>
</dbReference>
<dbReference type="InterPro" id="IPR055170">
    <property type="entry name" value="GFO_IDH_MocA-like_dom"/>
</dbReference>
<evidence type="ECO:0000259" key="2">
    <source>
        <dbReference type="Pfam" id="PF01408"/>
    </source>
</evidence>
<sequence>MCSARALHPAPAPAPAPREDPMTTIAIIGAGYMGRTHAAAFAALGHADDIAYVCSPTATTLADARNAEYVPDLNIVLADPAVDVVSICTPTPTHRDIAVRALGAGKHVLLEKPIALSTTDALAISAAARLSGRVLMVAHVVRFFEGYRRARADVDAGRIGTVLSARARRLITKPGQGWWHDDTKSGGPVVDVGIHDFDQLNLFLGTPIAVTARARDPLGPIETTIDYESGALGQVLTFADLPEGAPFTTGLELLGSDGLLDYDFAADAPTASTPDSGVNSYRLATPAGSTADTLSRLDHYTRQAEYFLECVRNGTDPVFCPTASAVLALDVALAARQSLLSGETVLLEARA</sequence>
<dbReference type="Gene3D" id="3.40.50.720">
    <property type="entry name" value="NAD(P)-binding Rossmann-like Domain"/>
    <property type="match status" value="1"/>
</dbReference>
<dbReference type="InterPro" id="IPR036291">
    <property type="entry name" value="NAD(P)-bd_dom_sf"/>
</dbReference>
<evidence type="ECO:0000313" key="5">
    <source>
        <dbReference type="Proteomes" id="UP000244962"/>
    </source>
</evidence>
<name>A0A2U1TBV0_9MICO</name>
<evidence type="ECO:0000259" key="3">
    <source>
        <dbReference type="Pfam" id="PF22725"/>
    </source>
</evidence>
<protein>
    <submittedName>
        <fullName evidence="4">Gfo/Idh/MocA family oxidoreductase</fullName>
    </submittedName>
</protein>
<proteinExistence type="predicted"/>
<dbReference type="Gene3D" id="3.30.360.10">
    <property type="entry name" value="Dihydrodipicolinate Reductase, domain 2"/>
    <property type="match status" value="1"/>
</dbReference>
<dbReference type="SUPFAM" id="SSF51735">
    <property type="entry name" value="NAD(P)-binding Rossmann-fold domains"/>
    <property type="match status" value="1"/>
</dbReference>
<keyword evidence="1" id="KW-0520">NAD</keyword>
<feature type="domain" description="GFO/IDH/MocA-like oxidoreductase" evidence="3">
    <location>
        <begin position="147"/>
        <end position="259"/>
    </location>
</feature>
<reference evidence="5" key="1">
    <citation type="submission" date="2018-04" db="EMBL/GenBank/DDBJ databases">
        <authorList>
            <person name="Liu S."/>
            <person name="Wang Z."/>
            <person name="Li J."/>
        </authorList>
    </citation>
    <scope>NUCLEOTIDE SEQUENCE [LARGE SCALE GENOMIC DNA]</scope>
    <source>
        <strain evidence="5">622</strain>
    </source>
</reference>